<proteinExistence type="predicted"/>
<reference evidence="1" key="1">
    <citation type="submission" date="2022-04" db="EMBL/GenBank/DDBJ databases">
        <title>Complete genome sequence of a cyanobacterium, Nostoc sp. SO-36, isolated in Antarctica.</title>
        <authorList>
            <person name="Kanesaki Y."/>
            <person name="Effendi D."/>
            <person name="Sakamoto T."/>
            <person name="Ohtani S."/>
            <person name="Awai K."/>
        </authorList>
    </citation>
    <scope>NUCLEOTIDE SEQUENCE</scope>
    <source>
        <strain evidence="1">SO-36</strain>
    </source>
</reference>
<keyword evidence="2" id="KW-1185">Reference proteome</keyword>
<dbReference type="Gene3D" id="3.30.160.250">
    <property type="match status" value="1"/>
</dbReference>
<dbReference type="InterPro" id="IPR035069">
    <property type="entry name" value="TTHA1013/TTHA0281-like"/>
</dbReference>
<gene>
    <name evidence="1" type="ORF">ANSO36C_19110</name>
</gene>
<accession>A0ABM7YZG5</accession>
<dbReference type="Proteomes" id="UP001055453">
    <property type="component" value="Chromosome"/>
</dbReference>
<dbReference type="SUPFAM" id="SSF143100">
    <property type="entry name" value="TTHA1013/TTHA0281-like"/>
    <property type="match status" value="1"/>
</dbReference>
<dbReference type="PANTHER" id="PTHR34504:SF2">
    <property type="entry name" value="UPF0150 PROTEIN SSL0259"/>
    <property type="match status" value="1"/>
</dbReference>
<evidence type="ECO:0000313" key="1">
    <source>
        <dbReference type="EMBL" id="BDI16109.1"/>
    </source>
</evidence>
<evidence type="ECO:0000313" key="2">
    <source>
        <dbReference type="Proteomes" id="UP001055453"/>
    </source>
</evidence>
<name>A0ABM7YZG5_NOSCO</name>
<dbReference type="RefSeq" id="WP_251959329.1">
    <property type="nucleotide sequence ID" value="NZ_AP025732.1"/>
</dbReference>
<organism evidence="1 2">
    <name type="scientific">Nostoc cf. commune SO-36</name>
    <dbReference type="NCBI Taxonomy" id="449208"/>
    <lineage>
        <taxon>Bacteria</taxon>
        <taxon>Bacillati</taxon>
        <taxon>Cyanobacteriota</taxon>
        <taxon>Cyanophyceae</taxon>
        <taxon>Nostocales</taxon>
        <taxon>Nostocaceae</taxon>
        <taxon>Nostoc</taxon>
    </lineage>
</organism>
<sequence>MKTRSFAVLIYKEDDMYIAECPEVGTVDQGETIEQAIASLREATRLYLEEFPLPETSPRYMTSIENHTMT</sequence>
<dbReference type="EMBL" id="AP025732">
    <property type="protein sequence ID" value="BDI16109.1"/>
    <property type="molecule type" value="Genomic_DNA"/>
</dbReference>
<dbReference type="InterPro" id="IPR051404">
    <property type="entry name" value="TA_system_antitoxin"/>
</dbReference>
<dbReference type="PANTHER" id="PTHR34504">
    <property type="entry name" value="ANTITOXIN HICB"/>
    <property type="match status" value="1"/>
</dbReference>
<protein>
    <submittedName>
        <fullName evidence="1">HicB family protein</fullName>
    </submittedName>
</protein>